<sequence length="95" mass="10764">MLIAKMALKISGKCLHLAPRLRRGAGMQFPMLCAAEMSSDVFFDEDPLGLNWLCDDHFDESSFSSDPRVEIVLRLTSMEWTVEPCSRRSHSGYPK</sequence>
<dbReference type="AlphaFoldDB" id="A0A3L6N4W7"/>
<comment type="caution">
    <text evidence="1">The sequence shown here is derived from an EMBL/GenBank/DDBJ whole genome shotgun (WGS) entry which is preliminary data.</text>
</comment>
<reference evidence="1" key="1">
    <citation type="journal article" date="2018" name="Sci. Rep.">
        <title>Characterisation of pathogen-specific regions and novel effector candidates in Fusarium oxysporum f. sp. cepae.</title>
        <authorList>
            <person name="Armitage A.D."/>
            <person name="Taylor A."/>
            <person name="Sobczyk M.K."/>
            <person name="Baxter L."/>
            <person name="Greenfield B.P."/>
            <person name="Bates H.J."/>
            <person name="Wilson F."/>
            <person name="Jackson A.C."/>
            <person name="Ott S."/>
            <person name="Harrison R.J."/>
            <person name="Clarkson J.P."/>
        </authorList>
    </citation>
    <scope>NUCLEOTIDE SEQUENCE [LARGE SCALE GENOMIC DNA]</scope>
    <source>
        <strain evidence="1">FoC_Fus2</strain>
    </source>
</reference>
<name>A0A3L6N4W7_FUSOX</name>
<dbReference type="Proteomes" id="UP000270866">
    <property type="component" value="Chromosome 11"/>
</dbReference>
<proteinExistence type="predicted"/>
<gene>
    <name evidence="1" type="ORF">BFJ65_g14047</name>
</gene>
<evidence type="ECO:0000313" key="1">
    <source>
        <dbReference type="EMBL" id="RKK12177.1"/>
    </source>
</evidence>
<accession>A0A3L6N4W7</accession>
<protein>
    <submittedName>
        <fullName evidence="1">Uncharacterized protein</fullName>
    </submittedName>
</protein>
<dbReference type="EMBL" id="MRCU01000009">
    <property type="protein sequence ID" value="RKK12177.1"/>
    <property type="molecule type" value="Genomic_DNA"/>
</dbReference>
<organism evidence="1">
    <name type="scientific">Fusarium oxysporum f. sp. cepae</name>
    <dbReference type="NCBI Taxonomy" id="396571"/>
    <lineage>
        <taxon>Eukaryota</taxon>
        <taxon>Fungi</taxon>
        <taxon>Dikarya</taxon>
        <taxon>Ascomycota</taxon>
        <taxon>Pezizomycotina</taxon>
        <taxon>Sordariomycetes</taxon>
        <taxon>Hypocreomycetidae</taxon>
        <taxon>Hypocreales</taxon>
        <taxon>Nectriaceae</taxon>
        <taxon>Fusarium</taxon>
        <taxon>Fusarium oxysporum species complex</taxon>
    </lineage>
</organism>